<dbReference type="Proteomes" id="UP000039865">
    <property type="component" value="Unassembled WGS sequence"/>
</dbReference>
<sequence length="1417" mass="159198">MEFYNNKQYQEDAVCTIIHPLICPFTAKTNLIKISNTTADFDKAAFSSSSSILYILTSSPQLSVVSRMSDFSNFVLQESCQVSTVSAITQPSSNGGGSFEDFTPYYANDPDFISTLASVTDIQKLITQPSGFRILVNTTFGAVPHHRVLSGDCNPAAPPVIPFIPDRTGPRISNSSGGFIVGTNQTVSISQITQCSGMLMIYTFVSTPAAGSWCFSYNSNSFQIVLTPTNNSCGGSFNLYDIEKNSPPTVVQNFTTSVLMYAHHNYTWDVYIDQDKENDSPVANVTVLDTSNNPVAFPYQWFFFNNVGAKQIQVKAVNAPQPAGIAVQVQYKIKLEVTDAFNIPQPNIYYIDLKIKRNYPPYRVGTIDFTIPDIIVPQSFSKTFWYSDFFDFEKDPLTIICSSYTSTGQDANWITAEFNKTVDGNVTIFGKVPPDNSYAGSYQINCDVKDLNTDFESIQFSLNVVEKQTFQIATPQQNIQVAIPQTSEIVFNAVDAYGQQMISTLYINSAQFVSGHPLFNSGWISWDASIPKLILSPYDNSQGGSYAFSVKFDDPDHILSQTSNDFSIFIQQNQPVISIATIQDQFAISNNRFQIDIDTSSLFQDPESLPITTFYRFAGGGSLPYFVSQFPNGTLSGFTTDEDVGSYQFECVGQDNGASQAFVSFIFQVKDSCYQGSYGNTTENACIKCPKGCKTCFGSDYKTQCNECETGYFKLGYGCYFKCPDGYYGDKADKTCKQCNKACASCTGPSYTQCNRCNDLIELNEFNVLARKGFLLTADSECVVPQCKLRQFFFWDPLPVNDLYTGLCTQCYETCLTCVGEAINECILCLPGHVYDEKLHTCTKCEDFPGLFTNEEYQCEDICGDGLVIDKQCDDGNTFSGDGCNSACEVEYGYECNSSGCRETIPPILKVDYITKTNLLYISFSKYVYIQNETSLQKSNMNLHLDYEGKSYLFDYRTIEDPNQKLIPNRSISKFMIKLQDFQQTISGEEDLTVALKDYGQIKDSSGNKLRNLEQMVHPAPFIFLSDTEKMIVNGLGQTIRYGFMSTCSFNVALKMLLNSTMQFLWGLVHSLQIFAILLYINIDFPENVLIFSNFMQVASGDLSDFGSVIPDMKKEKMIILFITNSKMMRYLRILLSPMAKNQLCGLLVCQFQFLKIRTASMVLASGIALITGAIAMLMPFLVMSLIYHHRKSVNKEKWNNQFGMLTYEVKNNRLLQAYYYPIFLYQRLVIVTVIVYGTPYPLVQCLIIMICNFGMIAYLLSQKPFKEEISQTTIALDELAVNICVAFFILIQVKDMKGDNLKNVGYIILVFIVISVFKNLVIVIVFGIQSAQHKIKQMFQAEDQQQDSQDSSDYDQEQTQISDEEQNKINTKDIYEEIQREIYEQNNFTSYASPEKINSLKVKNTNDNSNASTPQN</sequence>
<keyword evidence="3" id="KW-1015">Disulfide bond</keyword>
<evidence type="ECO:0000313" key="7">
    <source>
        <dbReference type="Proteomes" id="UP000039865"/>
    </source>
</evidence>
<dbReference type="NCBIfam" id="TIGR02232">
    <property type="entry name" value="myxo_disulf_rpt"/>
    <property type="match status" value="1"/>
</dbReference>
<dbReference type="EMBL" id="CCKQ01018933">
    <property type="protein sequence ID" value="CDW90935.1"/>
    <property type="molecule type" value="Genomic_DNA"/>
</dbReference>
<evidence type="ECO:0000313" key="6">
    <source>
        <dbReference type="EMBL" id="CDW90935.1"/>
    </source>
</evidence>
<dbReference type="Gene3D" id="2.10.220.10">
    <property type="entry name" value="Hormone Receptor, Insulin-like Growth Factor Receptor 1, Chain A, domain 2"/>
    <property type="match status" value="1"/>
</dbReference>
<keyword evidence="7" id="KW-1185">Reference proteome</keyword>
<dbReference type="InParanoid" id="A0A078B8W7"/>
<dbReference type="CDD" id="cd00064">
    <property type="entry name" value="FU"/>
    <property type="match status" value="1"/>
</dbReference>
<dbReference type="InterPro" id="IPR006212">
    <property type="entry name" value="Furin_repeat"/>
</dbReference>
<keyword evidence="5" id="KW-1133">Transmembrane helix</keyword>
<evidence type="ECO:0000256" key="1">
    <source>
        <dbReference type="ARBA" id="ARBA00022729"/>
    </source>
</evidence>
<dbReference type="SUPFAM" id="SSF57184">
    <property type="entry name" value="Growth factor receptor domain"/>
    <property type="match status" value="1"/>
</dbReference>
<gene>
    <name evidence="6" type="primary">Contig5745.g6148</name>
    <name evidence="6" type="ORF">STYLEM_20083</name>
</gene>
<dbReference type="InterPro" id="IPR011936">
    <property type="entry name" value="Myxo_disulph_rpt"/>
</dbReference>
<evidence type="ECO:0000256" key="4">
    <source>
        <dbReference type="SAM" id="MobiDB-lite"/>
    </source>
</evidence>
<organism evidence="6 7">
    <name type="scientific">Stylonychia lemnae</name>
    <name type="common">Ciliate</name>
    <dbReference type="NCBI Taxonomy" id="5949"/>
    <lineage>
        <taxon>Eukaryota</taxon>
        <taxon>Sar</taxon>
        <taxon>Alveolata</taxon>
        <taxon>Ciliophora</taxon>
        <taxon>Intramacronucleata</taxon>
        <taxon>Spirotrichea</taxon>
        <taxon>Stichotrichia</taxon>
        <taxon>Sporadotrichida</taxon>
        <taxon>Oxytrichidae</taxon>
        <taxon>Stylonychinae</taxon>
        <taxon>Stylonychia</taxon>
    </lineage>
</organism>
<feature type="transmembrane region" description="Helical" evidence="5">
    <location>
        <begin position="1160"/>
        <end position="1188"/>
    </location>
</feature>
<protein>
    <submittedName>
        <fullName evidence="6">Cadg multi-domain protein</fullName>
    </submittedName>
</protein>
<dbReference type="PANTHER" id="PTHR23275">
    <property type="entry name" value="CABRIOLET.-RELATED"/>
    <property type="match status" value="1"/>
</dbReference>
<feature type="transmembrane region" description="Helical" evidence="5">
    <location>
        <begin position="1306"/>
        <end position="1329"/>
    </location>
</feature>
<dbReference type="InterPro" id="IPR052798">
    <property type="entry name" value="Giardia_VSA"/>
</dbReference>
<keyword evidence="2" id="KW-0677">Repeat</keyword>
<dbReference type="OrthoDB" id="300641at2759"/>
<accession>A0A078B8W7</accession>
<dbReference type="Gene3D" id="2.60.40.10">
    <property type="entry name" value="Immunoglobulins"/>
    <property type="match status" value="1"/>
</dbReference>
<proteinExistence type="predicted"/>
<keyword evidence="5" id="KW-0472">Membrane</keyword>
<keyword evidence="1" id="KW-0732">Signal</keyword>
<keyword evidence="5" id="KW-0812">Transmembrane</keyword>
<dbReference type="OMA" id="ELAVNIC"/>
<feature type="transmembrane region" description="Helical" evidence="5">
    <location>
        <begin position="1274"/>
        <end position="1294"/>
    </location>
</feature>
<name>A0A078B8W7_STYLE</name>
<dbReference type="InterPro" id="IPR013783">
    <property type="entry name" value="Ig-like_fold"/>
</dbReference>
<dbReference type="InterPro" id="IPR009030">
    <property type="entry name" value="Growth_fac_rcpt_cys_sf"/>
</dbReference>
<feature type="region of interest" description="Disordered" evidence="4">
    <location>
        <begin position="1342"/>
        <end position="1372"/>
    </location>
</feature>
<feature type="transmembrane region" description="Helical" evidence="5">
    <location>
        <begin position="1242"/>
        <end position="1262"/>
    </location>
</feature>
<evidence type="ECO:0000256" key="5">
    <source>
        <dbReference type="SAM" id="Phobius"/>
    </source>
</evidence>
<reference evidence="6 7" key="1">
    <citation type="submission" date="2014-06" db="EMBL/GenBank/DDBJ databases">
        <authorList>
            <person name="Swart Estienne"/>
        </authorList>
    </citation>
    <scope>NUCLEOTIDE SEQUENCE [LARGE SCALE GENOMIC DNA]</scope>
    <source>
        <strain evidence="6 7">130c</strain>
    </source>
</reference>
<evidence type="ECO:0000256" key="3">
    <source>
        <dbReference type="ARBA" id="ARBA00023157"/>
    </source>
</evidence>
<feature type="transmembrane region" description="Helical" evidence="5">
    <location>
        <begin position="1218"/>
        <end position="1236"/>
    </location>
</feature>
<evidence type="ECO:0000256" key="2">
    <source>
        <dbReference type="ARBA" id="ARBA00022737"/>
    </source>
</evidence>
<dbReference type="SMART" id="SM00261">
    <property type="entry name" value="FU"/>
    <property type="match status" value="3"/>
</dbReference>
<dbReference type="PANTHER" id="PTHR23275:SF100">
    <property type="entry name" value="EGF-LIKE DOMAIN-CONTAINING PROTEIN"/>
    <property type="match status" value="1"/>
</dbReference>